<dbReference type="Gene3D" id="3.90.79.10">
    <property type="entry name" value="Nucleoside Triphosphate Pyrophosphohydrolase"/>
    <property type="match status" value="1"/>
</dbReference>
<evidence type="ECO:0000313" key="2">
    <source>
        <dbReference type="EMBL" id="GAA4465481.1"/>
    </source>
</evidence>
<evidence type="ECO:0000259" key="1">
    <source>
        <dbReference type="PROSITE" id="PS51462"/>
    </source>
</evidence>
<dbReference type="InterPro" id="IPR054105">
    <property type="entry name" value="WHD_NrtR"/>
</dbReference>
<keyword evidence="3" id="KW-1185">Reference proteome</keyword>
<feature type="domain" description="Nudix hydrolase" evidence="1">
    <location>
        <begin position="29"/>
        <end position="183"/>
    </location>
</feature>
<dbReference type="InterPro" id="IPR036388">
    <property type="entry name" value="WH-like_DNA-bd_sf"/>
</dbReference>
<dbReference type="PROSITE" id="PS51462">
    <property type="entry name" value="NUDIX"/>
    <property type="match status" value="1"/>
</dbReference>
<dbReference type="Gene3D" id="1.10.10.10">
    <property type="entry name" value="Winged helix-like DNA-binding domain superfamily/Winged helix DNA-binding domain"/>
    <property type="match status" value="1"/>
</dbReference>
<dbReference type="Pfam" id="PF00293">
    <property type="entry name" value="NUDIX"/>
    <property type="match status" value="1"/>
</dbReference>
<dbReference type="PANTHER" id="PTHR43736:SF4">
    <property type="entry name" value="SLR1690 PROTEIN"/>
    <property type="match status" value="1"/>
</dbReference>
<gene>
    <name evidence="2" type="ORF">GCM10023189_46170</name>
</gene>
<protein>
    <submittedName>
        <fullName evidence="2">NUDIX domain-containing protein</fullName>
    </submittedName>
</protein>
<proteinExistence type="predicted"/>
<dbReference type="InterPro" id="IPR036390">
    <property type="entry name" value="WH_DNA-bd_sf"/>
</dbReference>
<dbReference type="CDD" id="cd18873">
    <property type="entry name" value="NUDIX_NadM_like"/>
    <property type="match status" value="1"/>
</dbReference>
<accession>A0ABP8NGI4</accession>
<dbReference type="PANTHER" id="PTHR43736">
    <property type="entry name" value="ADP-RIBOSE PYROPHOSPHATASE"/>
    <property type="match status" value="1"/>
</dbReference>
<comment type="caution">
    <text evidence="2">The sequence shown here is derived from an EMBL/GenBank/DDBJ whole genome shotgun (WGS) entry which is preliminary data.</text>
</comment>
<dbReference type="Proteomes" id="UP001501175">
    <property type="component" value="Unassembled WGS sequence"/>
</dbReference>
<sequence>MRLVFVSQNGSSNEVEQDLEDILQRGGELYHPGFSIDCAIFGFHANQLKVLLLKVKNTGRWALPGGFMLKNEDVETAAARLLKARTGLEHVFLRQFYLFGDLARNDEAFNRQRLRKENIQASAEHWFLQRFLTLGYYALVDFAQAVPRPDYISEDCAWWDLHEVPALMLDHNRILDKALETLRLQLTYQPIGYNLLPEKFTMTELQCLYETILGRKLDRRNFLRRIQSYGILRRLDERRDGVAHKPPYLYRFDLPAYEQALRQGLNGAW</sequence>
<dbReference type="InterPro" id="IPR000086">
    <property type="entry name" value="NUDIX_hydrolase_dom"/>
</dbReference>
<evidence type="ECO:0000313" key="3">
    <source>
        <dbReference type="Proteomes" id="UP001501175"/>
    </source>
</evidence>
<dbReference type="SUPFAM" id="SSF46785">
    <property type="entry name" value="Winged helix' DNA-binding domain"/>
    <property type="match status" value="1"/>
</dbReference>
<dbReference type="InterPro" id="IPR015797">
    <property type="entry name" value="NUDIX_hydrolase-like_dom_sf"/>
</dbReference>
<name>A0ABP8NGI4_9BACT</name>
<dbReference type="EMBL" id="BAABHD010000079">
    <property type="protein sequence ID" value="GAA4465481.1"/>
    <property type="molecule type" value="Genomic_DNA"/>
</dbReference>
<dbReference type="SUPFAM" id="SSF55811">
    <property type="entry name" value="Nudix"/>
    <property type="match status" value="1"/>
</dbReference>
<dbReference type="Pfam" id="PF21906">
    <property type="entry name" value="WHD_NrtR"/>
    <property type="match status" value="1"/>
</dbReference>
<reference evidence="3" key="1">
    <citation type="journal article" date="2019" name="Int. J. Syst. Evol. Microbiol.">
        <title>The Global Catalogue of Microorganisms (GCM) 10K type strain sequencing project: providing services to taxonomists for standard genome sequencing and annotation.</title>
        <authorList>
            <consortium name="The Broad Institute Genomics Platform"/>
            <consortium name="The Broad Institute Genome Sequencing Center for Infectious Disease"/>
            <person name="Wu L."/>
            <person name="Ma J."/>
        </authorList>
    </citation>
    <scope>NUCLEOTIDE SEQUENCE [LARGE SCALE GENOMIC DNA]</scope>
    <source>
        <strain evidence="3">JCM 17927</strain>
    </source>
</reference>
<organism evidence="2 3">
    <name type="scientific">Nibrella saemangeumensis</name>
    <dbReference type="NCBI Taxonomy" id="1084526"/>
    <lineage>
        <taxon>Bacteria</taxon>
        <taxon>Pseudomonadati</taxon>
        <taxon>Bacteroidota</taxon>
        <taxon>Cytophagia</taxon>
        <taxon>Cytophagales</taxon>
        <taxon>Spirosomataceae</taxon>
        <taxon>Nibrella</taxon>
    </lineage>
</organism>